<feature type="region of interest" description="Disordered" evidence="1">
    <location>
        <begin position="1"/>
        <end position="41"/>
    </location>
</feature>
<protein>
    <submittedName>
        <fullName evidence="2">Uncharacterized protein</fullName>
    </submittedName>
</protein>
<sequence>MGRGRERGRGRDSYAGRGATSGRIHHAIAEVDTQEKGQSVGHDVERSMILGLNDDNFQKLMSLLKNGSNNAEKLIG</sequence>
<proteinExistence type="predicted"/>
<organism evidence="2 3">
    <name type="scientific">Vitis vinifera</name>
    <name type="common">Grape</name>
    <dbReference type="NCBI Taxonomy" id="29760"/>
    <lineage>
        <taxon>Eukaryota</taxon>
        <taxon>Viridiplantae</taxon>
        <taxon>Streptophyta</taxon>
        <taxon>Embryophyta</taxon>
        <taxon>Tracheophyta</taxon>
        <taxon>Spermatophyta</taxon>
        <taxon>Magnoliopsida</taxon>
        <taxon>eudicotyledons</taxon>
        <taxon>Gunneridae</taxon>
        <taxon>Pentapetalae</taxon>
        <taxon>rosids</taxon>
        <taxon>Vitales</taxon>
        <taxon>Vitaceae</taxon>
        <taxon>Viteae</taxon>
        <taxon>Vitis</taxon>
    </lineage>
</organism>
<name>A0A438J751_VITVI</name>
<reference evidence="2 3" key="1">
    <citation type="journal article" date="2018" name="PLoS Genet.">
        <title>Population sequencing reveals clonal diversity and ancestral inbreeding in the grapevine cultivar Chardonnay.</title>
        <authorList>
            <person name="Roach M.J."/>
            <person name="Johnson D.L."/>
            <person name="Bohlmann J."/>
            <person name="van Vuuren H.J."/>
            <person name="Jones S.J."/>
            <person name="Pretorius I.S."/>
            <person name="Schmidt S.A."/>
            <person name="Borneman A.R."/>
        </authorList>
    </citation>
    <scope>NUCLEOTIDE SEQUENCE [LARGE SCALE GENOMIC DNA]</scope>
    <source>
        <strain evidence="3">cv. Chardonnay</strain>
        <tissue evidence="2">Leaf</tissue>
    </source>
</reference>
<feature type="compositionally biased region" description="Basic and acidic residues" evidence="1">
    <location>
        <begin position="1"/>
        <end position="14"/>
    </location>
</feature>
<evidence type="ECO:0000256" key="1">
    <source>
        <dbReference type="SAM" id="MobiDB-lite"/>
    </source>
</evidence>
<accession>A0A438J751</accession>
<evidence type="ECO:0000313" key="3">
    <source>
        <dbReference type="Proteomes" id="UP000288805"/>
    </source>
</evidence>
<dbReference type="AlphaFoldDB" id="A0A438J751"/>
<evidence type="ECO:0000313" key="2">
    <source>
        <dbReference type="EMBL" id="RVX04770.1"/>
    </source>
</evidence>
<dbReference type="Proteomes" id="UP000288805">
    <property type="component" value="Unassembled WGS sequence"/>
</dbReference>
<gene>
    <name evidence="2" type="ORF">CK203_025031</name>
</gene>
<comment type="caution">
    <text evidence="2">The sequence shown here is derived from an EMBL/GenBank/DDBJ whole genome shotgun (WGS) entry which is preliminary data.</text>
</comment>
<dbReference type="EMBL" id="QGNW01000059">
    <property type="protein sequence ID" value="RVX04770.1"/>
    <property type="molecule type" value="Genomic_DNA"/>
</dbReference>